<evidence type="ECO:0000256" key="6">
    <source>
        <dbReference type="ARBA" id="ARBA00022840"/>
    </source>
</evidence>
<dbReference type="GO" id="GO:0055085">
    <property type="term" value="P:transmembrane transport"/>
    <property type="evidence" value="ECO:0007669"/>
    <property type="project" value="UniProtKB-ARBA"/>
</dbReference>
<protein>
    <submittedName>
        <fullName evidence="9">ABC transporter ATP-binding protein</fullName>
    </submittedName>
</protein>
<dbReference type="PROSITE" id="PS00211">
    <property type="entry name" value="ABC_TRANSPORTER_1"/>
    <property type="match status" value="1"/>
</dbReference>
<keyword evidence="6 9" id="KW-0067">ATP-binding</keyword>
<dbReference type="PROSITE" id="PS50893">
    <property type="entry name" value="ABC_TRANSPORTER_2"/>
    <property type="match status" value="1"/>
</dbReference>
<dbReference type="SUPFAM" id="SSF52540">
    <property type="entry name" value="P-loop containing nucleoside triphosphate hydrolases"/>
    <property type="match status" value="1"/>
</dbReference>
<keyword evidence="7" id="KW-0472">Membrane</keyword>
<evidence type="ECO:0000256" key="7">
    <source>
        <dbReference type="ARBA" id="ARBA00023136"/>
    </source>
</evidence>
<dbReference type="InterPro" id="IPR017871">
    <property type="entry name" value="ABC_transporter-like_CS"/>
</dbReference>
<keyword evidence="5" id="KW-0547">Nucleotide-binding</keyword>
<dbReference type="AlphaFoldDB" id="A0A942E8L1"/>
<dbReference type="InterPro" id="IPR003439">
    <property type="entry name" value="ABC_transporter-like_ATP-bd"/>
</dbReference>
<comment type="subcellular location">
    <subcellularLocation>
        <location evidence="1">Cell inner membrane</location>
        <topology evidence="1">Peripheral membrane protein</topology>
    </subcellularLocation>
</comment>
<dbReference type="PANTHER" id="PTHR43297">
    <property type="entry name" value="OLIGOPEPTIDE TRANSPORT ATP-BINDING PROTEIN APPD"/>
    <property type="match status" value="1"/>
</dbReference>
<evidence type="ECO:0000256" key="5">
    <source>
        <dbReference type="ARBA" id="ARBA00022741"/>
    </source>
</evidence>
<dbReference type="InterPro" id="IPR003593">
    <property type="entry name" value="AAA+_ATPase"/>
</dbReference>
<evidence type="ECO:0000313" key="9">
    <source>
        <dbReference type="EMBL" id="MBS3652425.1"/>
    </source>
</evidence>
<name>A0A942E8L1_9HYPH</name>
<keyword evidence="3" id="KW-0813">Transport</keyword>
<reference evidence="9" key="1">
    <citation type="submission" date="2021-04" db="EMBL/GenBank/DDBJ databases">
        <title>Pseudaminobacter soli sp. nov., isolated from paddy soil contaminated by heavy metals.</title>
        <authorList>
            <person name="Zhang K."/>
        </authorList>
    </citation>
    <scope>NUCLEOTIDE SEQUENCE</scope>
    <source>
        <strain evidence="9">19-2017</strain>
    </source>
</reference>
<comment type="similarity">
    <text evidence="2">Belongs to the ABC transporter superfamily.</text>
</comment>
<evidence type="ECO:0000259" key="8">
    <source>
        <dbReference type="PROSITE" id="PS50893"/>
    </source>
</evidence>
<evidence type="ECO:0000256" key="4">
    <source>
        <dbReference type="ARBA" id="ARBA00022475"/>
    </source>
</evidence>
<evidence type="ECO:0000313" key="10">
    <source>
        <dbReference type="Proteomes" id="UP000680348"/>
    </source>
</evidence>
<dbReference type="CDD" id="cd03257">
    <property type="entry name" value="ABC_NikE_OppD_transporters"/>
    <property type="match status" value="1"/>
</dbReference>
<evidence type="ECO:0000256" key="3">
    <source>
        <dbReference type="ARBA" id="ARBA00022448"/>
    </source>
</evidence>
<gene>
    <name evidence="9" type="ORF">KEU06_27935</name>
</gene>
<dbReference type="GO" id="GO:0005524">
    <property type="term" value="F:ATP binding"/>
    <property type="evidence" value="ECO:0007669"/>
    <property type="project" value="UniProtKB-KW"/>
</dbReference>
<evidence type="ECO:0000256" key="2">
    <source>
        <dbReference type="ARBA" id="ARBA00005417"/>
    </source>
</evidence>
<dbReference type="InterPro" id="IPR027417">
    <property type="entry name" value="P-loop_NTPase"/>
</dbReference>
<proteinExistence type="inferred from homology"/>
<dbReference type="SMART" id="SM00382">
    <property type="entry name" value="AAA"/>
    <property type="match status" value="1"/>
</dbReference>
<dbReference type="Proteomes" id="UP000680348">
    <property type="component" value="Unassembled WGS sequence"/>
</dbReference>
<keyword evidence="10" id="KW-1185">Reference proteome</keyword>
<feature type="domain" description="ABC transporter" evidence="8">
    <location>
        <begin position="5"/>
        <end position="252"/>
    </location>
</feature>
<evidence type="ECO:0000256" key="1">
    <source>
        <dbReference type="ARBA" id="ARBA00004417"/>
    </source>
</evidence>
<dbReference type="Gene3D" id="3.40.50.300">
    <property type="entry name" value="P-loop containing nucleotide triphosphate hydrolases"/>
    <property type="match status" value="1"/>
</dbReference>
<dbReference type="FunFam" id="3.40.50.300:FF:000016">
    <property type="entry name" value="Oligopeptide ABC transporter ATP-binding component"/>
    <property type="match status" value="1"/>
</dbReference>
<dbReference type="Pfam" id="PF00005">
    <property type="entry name" value="ABC_tran"/>
    <property type="match status" value="1"/>
</dbReference>
<dbReference type="NCBIfam" id="TIGR01727">
    <property type="entry name" value="oligo_HPY"/>
    <property type="match status" value="1"/>
</dbReference>
<accession>A0A942E8L1</accession>
<dbReference type="EMBL" id="JAGWCR010000025">
    <property type="protein sequence ID" value="MBS3652425.1"/>
    <property type="molecule type" value="Genomic_DNA"/>
</dbReference>
<dbReference type="Pfam" id="PF08352">
    <property type="entry name" value="oligo_HPY"/>
    <property type="match status" value="1"/>
</dbReference>
<keyword evidence="4" id="KW-1003">Cell membrane</keyword>
<comment type="caution">
    <text evidence="9">The sequence shown here is derived from an EMBL/GenBank/DDBJ whole genome shotgun (WGS) entry which is preliminary data.</text>
</comment>
<sequence>MSPLLELSRVSVAIGKVALLDRISLSVEPGRILGLVGESGSGKSLTAMAAIGLLPLIGGRVTEGEVRFAGRDIAAMSEAERRALRGRRIGFVTQNPMTALDPVQRIGGQVDIVSRMHLRLTKTAARARTLDLLTQLRIPDAAAVVDAYPHQLSGGMKQRIVIAMALAGEPELIIADEPTTALDVTVQAQIIQILGALVRDRGLALLLITHDMGVIAQICDRVAVLYCGRLAEEGPVGPIFAAPAHPYTAALIDCIPQEGTARGSLRGIPGAVPSALAFSTGCRFHPRCRRATGLCQDSAPPLLPRDAGSVACHHAGAAP</sequence>
<dbReference type="PANTHER" id="PTHR43297:SF2">
    <property type="entry name" value="DIPEPTIDE TRANSPORT ATP-BINDING PROTEIN DPPD"/>
    <property type="match status" value="1"/>
</dbReference>
<dbReference type="RefSeq" id="WP_188257977.1">
    <property type="nucleotide sequence ID" value="NZ_JABVCF010000025.1"/>
</dbReference>
<dbReference type="InterPro" id="IPR013563">
    <property type="entry name" value="Oligopep_ABC_C"/>
</dbReference>
<dbReference type="InterPro" id="IPR050388">
    <property type="entry name" value="ABC_Ni/Peptide_Import"/>
</dbReference>
<dbReference type="GO" id="GO:0016887">
    <property type="term" value="F:ATP hydrolysis activity"/>
    <property type="evidence" value="ECO:0007669"/>
    <property type="project" value="InterPro"/>
</dbReference>
<dbReference type="GO" id="GO:0015833">
    <property type="term" value="P:peptide transport"/>
    <property type="evidence" value="ECO:0007669"/>
    <property type="project" value="InterPro"/>
</dbReference>
<organism evidence="9 10">
    <name type="scientific">Pseudaminobacter soli</name>
    <name type="common">ex Zhang et al. 2022</name>
    <dbReference type="NCBI Taxonomy" id="2831468"/>
    <lineage>
        <taxon>Bacteria</taxon>
        <taxon>Pseudomonadati</taxon>
        <taxon>Pseudomonadota</taxon>
        <taxon>Alphaproteobacteria</taxon>
        <taxon>Hyphomicrobiales</taxon>
        <taxon>Phyllobacteriaceae</taxon>
        <taxon>Pseudaminobacter</taxon>
    </lineage>
</organism>
<dbReference type="GO" id="GO:0005886">
    <property type="term" value="C:plasma membrane"/>
    <property type="evidence" value="ECO:0007669"/>
    <property type="project" value="UniProtKB-SubCell"/>
</dbReference>